<sequence>MRKIIPVVAAGAALAVAGTSVGWAALNKDVTLSVDGSPTTVTTTAGTVGELLQDQGIAVTSRDIVAPDASAKVTDGTRVAVQFARQVTFTVDGEKKTVWTTATSLDQALGALGVNTTGADLSTSRSASIGREGLAVDVDTLKTVTVDAAGKKRQVKTTGTTVADVLAAAGIKADRDDKLSADADEAVEDGDTLTWTQVDVSKETKKQDVAFGTVRRESGSLLRGTTKVDTAGEQGTRTLTYRVVRENGEVTGRTKISSKVTDAPRDRVLLVGTKAPPAPKPSTGSSSSSSSDDADDSSSSSSSSGSSAPSVASGGVWDRLAQCESGGNWAINTGNGFYGGLQFTLSTWRANGGSGMPNNASREQQIAVAKKVQASQGWGAWPACTSKLGIR</sequence>
<keyword evidence="3" id="KW-0378">Hydrolase</keyword>
<feature type="signal peptide" evidence="5">
    <location>
        <begin position="1"/>
        <end position="24"/>
    </location>
</feature>
<protein>
    <submittedName>
        <fullName evidence="7">Uncharacterized protein YabE (DUF348 family)</fullName>
    </submittedName>
</protein>
<dbReference type="RefSeq" id="WP_210057319.1">
    <property type="nucleotide sequence ID" value="NZ_BAAAMH010000010.1"/>
</dbReference>
<dbReference type="InterPro" id="IPR023346">
    <property type="entry name" value="Lysozyme-like_dom_sf"/>
</dbReference>
<evidence type="ECO:0000313" key="8">
    <source>
        <dbReference type="Proteomes" id="UP000758168"/>
    </source>
</evidence>
<evidence type="ECO:0000259" key="6">
    <source>
        <dbReference type="PROSITE" id="PS51109"/>
    </source>
</evidence>
<dbReference type="Gene3D" id="2.20.230.10">
    <property type="entry name" value="Resuscitation-promoting factor rpfb"/>
    <property type="match status" value="1"/>
</dbReference>
<dbReference type="Proteomes" id="UP000758168">
    <property type="component" value="Unassembled WGS sequence"/>
</dbReference>
<feature type="chain" id="PRO_5046071580" evidence="5">
    <location>
        <begin position="25"/>
        <end position="391"/>
    </location>
</feature>
<dbReference type="SMART" id="SM01208">
    <property type="entry name" value="G5"/>
    <property type="match status" value="1"/>
</dbReference>
<reference evidence="7 8" key="1">
    <citation type="submission" date="2021-03" db="EMBL/GenBank/DDBJ databases">
        <title>Sequencing the genomes of 1000 actinobacteria strains.</title>
        <authorList>
            <person name="Klenk H.-P."/>
        </authorList>
    </citation>
    <scope>NUCLEOTIDE SEQUENCE [LARGE SCALE GENOMIC DNA]</scope>
    <source>
        <strain evidence="7 8">DSM 12936</strain>
    </source>
</reference>
<keyword evidence="2 5" id="KW-0732">Signal</keyword>
<dbReference type="Pfam" id="PF03990">
    <property type="entry name" value="DUF348"/>
    <property type="match status" value="3"/>
</dbReference>
<proteinExistence type="inferred from homology"/>
<dbReference type="SUPFAM" id="SSF53955">
    <property type="entry name" value="Lysozyme-like"/>
    <property type="match status" value="1"/>
</dbReference>
<dbReference type="InterPro" id="IPR007137">
    <property type="entry name" value="DUF348"/>
</dbReference>
<dbReference type="Pfam" id="PF06737">
    <property type="entry name" value="Transglycosylas"/>
    <property type="match status" value="1"/>
</dbReference>
<dbReference type="CDD" id="cd13925">
    <property type="entry name" value="RPF"/>
    <property type="match status" value="1"/>
</dbReference>
<name>A0ABS4ZAK7_9ACTN</name>
<dbReference type="InterPro" id="IPR010618">
    <property type="entry name" value="RPF"/>
</dbReference>
<dbReference type="InterPro" id="IPR011098">
    <property type="entry name" value="G5_dom"/>
</dbReference>
<evidence type="ECO:0000313" key="7">
    <source>
        <dbReference type="EMBL" id="MBP2418090.1"/>
    </source>
</evidence>
<comment type="similarity">
    <text evidence="1">Belongs to the transglycosylase family. Rpf subfamily.</text>
</comment>
<dbReference type="PANTHER" id="PTHR39160">
    <property type="entry name" value="CELL WALL-BINDING PROTEIN YOCH"/>
    <property type="match status" value="1"/>
</dbReference>
<dbReference type="PROSITE" id="PS51109">
    <property type="entry name" value="G5"/>
    <property type="match status" value="1"/>
</dbReference>
<evidence type="ECO:0000256" key="1">
    <source>
        <dbReference type="ARBA" id="ARBA00010830"/>
    </source>
</evidence>
<dbReference type="InterPro" id="IPR051933">
    <property type="entry name" value="Resuscitation_pf_RpfB"/>
</dbReference>
<feature type="domain" description="G5" evidence="6">
    <location>
        <begin position="195"/>
        <end position="275"/>
    </location>
</feature>
<comment type="caution">
    <text evidence="7">The sequence shown here is derived from an EMBL/GenBank/DDBJ whole genome shotgun (WGS) entry which is preliminary data.</text>
</comment>
<evidence type="ECO:0000256" key="2">
    <source>
        <dbReference type="ARBA" id="ARBA00022729"/>
    </source>
</evidence>
<dbReference type="EMBL" id="JAGIOB010000001">
    <property type="protein sequence ID" value="MBP2418090.1"/>
    <property type="molecule type" value="Genomic_DNA"/>
</dbReference>
<gene>
    <name evidence="7" type="ORF">JOF54_003012</name>
</gene>
<dbReference type="Pfam" id="PF07501">
    <property type="entry name" value="G5"/>
    <property type="match status" value="1"/>
</dbReference>
<dbReference type="Gene3D" id="1.10.530.10">
    <property type="match status" value="1"/>
</dbReference>
<organism evidence="7 8">
    <name type="scientific">Microlunatus capsulatus</name>
    <dbReference type="NCBI Taxonomy" id="99117"/>
    <lineage>
        <taxon>Bacteria</taxon>
        <taxon>Bacillati</taxon>
        <taxon>Actinomycetota</taxon>
        <taxon>Actinomycetes</taxon>
        <taxon>Propionibacteriales</taxon>
        <taxon>Propionibacteriaceae</taxon>
        <taxon>Microlunatus</taxon>
    </lineage>
</organism>
<evidence type="ECO:0000256" key="4">
    <source>
        <dbReference type="SAM" id="MobiDB-lite"/>
    </source>
</evidence>
<feature type="compositionally biased region" description="Low complexity" evidence="4">
    <location>
        <begin position="281"/>
        <end position="313"/>
    </location>
</feature>
<keyword evidence="8" id="KW-1185">Reference proteome</keyword>
<dbReference type="PANTHER" id="PTHR39160:SF4">
    <property type="entry name" value="RESUSCITATION-PROMOTING FACTOR RPFB"/>
    <property type="match status" value="1"/>
</dbReference>
<evidence type="ECO:0000256" key="5">
    <source>
        <dbReference type="SAM" id="SignalP"/>
    </source>
</evidence>
<feature type="region of interest" description="Disordered" evidence="4">
    <location>
        <begin position="253"/>
        <end position="313"/>
    </location>
</feature>
<accession>A0ABS4ZAK7</accession>
<evidence type="ECO:0000256" key="3">
    <source>
        <dbReference type="ARBA" id="ARBA00022801"/>
    </source>
</evidence>